<evidence type="ECO:0000313" key="2">
    <source>
        <dbReference type="Proteomes" id="UP000252707"/>
    </source>
</evidence>
<accession>A0A369C9Q7</accession>
<dbReference type="AlphaFoldDB" id="A0A369C9Q7"/>
<organism evidence="1 2">
    <name type="scientific">Thioalbus denitrificans</name>
    <dbReference type="NCBI Taxonomy" id="547122"/>
    <lineage>
        <taxon>Bacteria</taxon>
        <taxon>Pseudomonadati</taxon>
        <taxon>Pseudomonadota</taxon>
        <taxon>Gammaproteobacteria</taxon>
        <taxon>Chromatiales</taxon>
        <taxon>Ectothiorhodospiraceae</taxon>
        <taxon>Thioalbus</taxon>
    </lineage>
</organism>
<comment type="caution">
    <text evidence="1">The sequence shown here is derived from an EMBL/GenBank/DDBJ whole genome shotgun (WGS) entry which is preliminary data.</text>
</comment>
<evidence type="ECO:0008006" key="3">
    <source>
        <dbReference type="Google" id="ProtNLM"/>
    </source>
</evidence>
<dbReference type="OrthoDB" id="6183506at2"/>
<dbReference type="EMBL" id="QPJY01000004">
    <property type="protein sequence ID" value="RCX30629.1"/>
    <property type="molecule type" value="Genomic_DNA"/>
</dbReference>
<gene>
    <name evidence="1" type="ORF">DFQ59_10465</name>
</gene>
<reference evidence="1 2" key="1">
    <citation type="submission" date="2018-07" db="EMBL/GenBank/DDBJ databases">
        <title>Genomic Encyclopedia of Type Strains, Phase IV (KMG-IV): sequencing the most valuable type-strain genomes for metagenomic binning, comparative biology and taxonomic classification.</title>
        <authorList>
            <person name="Goeker M."/>
        </authorList>
    </citation>
    <scope>NUCLEOTIDE SEQUENCE [LARGE SCALE GENOMIC DNA]</scope>
    <source>
        <strain evidence="1 2">DSM 26407</strain>
    </source>
</reference>
<protein>
    <recommendedName>
        <fullName evidence="3">Acetyltransferase</fullName>
    </recommendedName>
</protein>
<dbReference type="Proteomes" id="UP000252707">
    <property type="component" value="Unassembled WGS sequence"/>
</dbReference>
<evidence type="ECO:0000313" key="1">
    <source>
        <dbReference type="EMBL" id="RCX30629.1"/>
    </source>
</evidence>
<proteinExistence type="predicted"/>
<name>A0A369C9Q7_9GAMM</name>
<keyword evidence="2" id="KW-1185">Reference proteome</keyword>
<sequence length="65" mass="7133">MSRESDRRLAERVRSACIEAALAGYENASISGLCHEGAWEAAISAIRMVDLSELLVSNRDVRPQT</sequence>
<dbReference type="RefSeq" id="WP_114279620.1">
    <property type="nucleotide sequence ID" value="NZ_QPJY01000004.1"/>
</dbReference>